<gene>
    <name evidence="1" type="ORF">D9613_009524</name>
</gene>
<evidence type="ECO:0000313" key="2">
    <source>
        <dbReference type="Proteomes" id="UP000521872"/>
    </source>
</evidence>
<evidence type="ECO:0000313" key="1">
    <source>
        <dbReference type="EMBL" id="KAF4622262.1"/>
    </source>
</evidence>
<accession>A0A8H4R2X8</accession>
<dbReference type="EMBL" id="JAACJL010000002">
    <property type="protein sequence ID" value="KAF4622262.1"/>
    <property type="molecule type" value="Genomic_DNA"/>
</dbReference>
<keyword evidence="2" id="KW-1185">Reference proteome</keyword>
<protein>
    <submittedName>
        <fullName evidence="1">Uncharacterized protein</fullName>
    </submittedName>
</protein>
<comment type="caution">
    <text evidence="1">The sequence shown here is derived from an EMBL/GenBank/DDBJ whole genome shotgun (WGS) entry which is preliminary data.</text>
</comment>
<name>A0A8H4R2X8_9AGAR</name>
<proteinExistence type="predicted"/>
<dbReference type="Proteomes" id="UP000521872">
    <property type="component" value="Unassembled WGS sequence"/>
</dbReference>
<dbReference type="AlphaFoldDB" id="A0A8H4R2X8"/>
<reference evidence="1 2" key="1">
    <citation type="submission" date="2019-12" db="EMBL/GenBank/DDBJ databases">
        <authorList>
            <person name="Floudas D."/>
            <person name="Bentzer J."/>
            <person name="Ahren D."/>
            <person name="Johansson T."/>
            <person name="Persson P."/>
            <person name="Tunlid A."/>
        </authorList>
    </citation>
    <scope>NUCLEOTIDE SEQUENCE [LARGE SCALE GENOMIC DNA]</scope>
    <source>
        <strain evidence="1 2">CBS 102.39</strain>
    </source>
</reference>
<organism evidence="1 2">
    <name type="scientific">Agrocybe pediades</name>
    <dbReference type="NCBI Taxonomy" id="84607"/>
    <lineage>
        <taxon>Eukaryota</taxon>
        <taxon>Fungi</taxon>
        <taxon>Dikarya</taxon>
        <taxon>Basidiomycota</taxon>
        <taxon>Agaricomycotina</taxon>
        <taxon>Agaricomycetes</taxon>
        <taxon>Agaricomycetidae</taxon>
        <taxon>Agaricales</taxon>
        <taxon>Agaricineae</taxon>
        <taxon>Strophariaceae</taxon>
        <taxon>Agrocybe</taxon>
    </lineage>
</organism>
<sequence length="298" mass="31705">MALDSRRTVPLREAHHVDQLLRAAALGTLIYIRVLAIHNSLLIIRVGTALRATTVEEYPSARTTWKIASKDTTAVHVSTHTSLDATRSSRSPVFAACVNALGTTAAAIPSSTTGVIPSATPFTAADTSIVYSPSAGTWKTVDSPGNCTISNSIRVTQDVNASISFNYTGTSIMIHTVTSSIGGSVWLIVDGFNTTSSVNTLSGPDDDTRPTCYPNQYPPFVITPPGYETRQSHSLTLVYSGASPDYTGTAVPNIQFDGFSVPDAGLTMLGLVSAAGMRQKLEMLSSVWVIFLTIFWAL</sequence>